<dbReference type="PANTHER" id="PTHR22734">
    <property type="entry name" value="U3 SMALL NUCLEOLAR RIBONUCLEOPROTEIN PROTEIN IMP4"/>
    <property type="match status" value="1"/>
</dbReference>
<evidence type="ECO:0000313" key="4">
    <source>
        <dbReference type="EMBL" id="KAF7684451.1"/>
    </source>
</evidence>
<evidence type="ECO:0000256" key="1">
    <source>
        <dbReference type="ARBA" id="ARBA00040513"/>
    </source>
</evidence>
<feature type="domain" description="Brix" evidence="3">
    <location>
        <begin position="68"/>
        <end position="256"/>
    </location>
</feature>
<feature type="coiled-coil region" evidence="2">
    <location>
        <begin position="7"/>
        <end position="36"/>
    </location>
</feature>
<dbReference type="PANTHER" id="PTHR22734:SF2">
    <property type="entry name" value="U3 SMALL NUCLEOLAR RIBONUCLEOPROTEIN PROTEIN IMP4"/>
    <property type="match status" value="1"/>
</dbReference>
<dbReference type="InterPro" id="IPR044281">
    <property type="entry name" value="IMP4/RPF1"/>
</dbReference>
<dbReference type="PROSITE" id="PS50833">
    <property type="entry name" value="BRIX"/>
    <property type="match status" value="1"/>
</dbReference>
<dbReference type="EMBL" id="SBIQ01000013">
    <property type="protein sequence ID" value="KAF7684451.1"/>
    <property type="molecule type" value="Genomic_DNA"/>
</dbReference>
<sequence length="256" mass="29927">MKSRRERKEYLIRKEKEQKEKEIEKNKEIIKQAYENNQPIPHALRNNAASILNEIIYSTKDEDVIAPPRVLITTSRNPSTKLVHFIKQLALIIPNSRVLQRGSLTLEQLNEISNTVDQMVIVKEVRGVPSAITFSSCPYGPTFYYSLHNFFENGKVSNGNIYLITDGFKTDLGQRVVRAFSLLYPWVDHADKYVVLQNRNDLINFKYCSIEDNSVKKIFGFDLKLYEIGRGTFYYEGEKEWVYKPYLNTSRKREEL</sequence>
<keyword evidence="4" id="KW-0687">Ribonucleoprotein</keyword>
<evidence type="ECO:0000256" key="2">
    <source>
        <dbReference type="SAM" id="Coils"/>
    </source>
</evidence>
<dbReference type="SUPFAM" id="SSF52954">
    <property type="entry name" value="Class II aaRS ABD-related"/>
    <property type="match status" value="1"/>
</dbReference>
<organism evidence="4 5">
    <name type="scientific">Astathelohania contejeani</name>
    <dbReference type="NCBI Taxonomy" id="164912"/>
    <lineage>
        <taxon>Eukaryota</taxon>
        <taxon>Fungi</taxon>
        <taxon>Fungi incertae sedis</taxon>
        <taxon>Microsporidia</taxon>
        <taxon>Astathelohaniidae</taxon>
        <taxon>Astathelohania</taxon>
    </lineage>
</organism>
<evidence type="ECO:0000313" key="5">
    <source>
        <dbReference type="Proteomes" id="UP001516464"/>
    </source>
</evidence>
<dbReference type="Gene3D" id="3.40.50.10480">
    <property type="entry name" value="Probable brix-domain ribosomal biogenesis protein"/>
    <property type="match status" value="1"/>
</dbReference>
<accession>A0ABQ7I1W9</accession>
<name>A0ABQ7I1W9_9MICR</name>
<dbReference type="SMART" id="SM00879">
    <property type="entry name" value="Brix"/>
    <property type="match status" value="1"/>
</dbReference>
<proteinExistence type="predicted"/>
<dbReference type="Proteomes" id="UP001516464">
    <property type="component" value="Unassembled WGS sequence"/>
</dbReference>
<dbReference type="GO" id="GO:1990904">
    <property type="term" value="C:ribonucleoprotein complex"/>
    <property type="evidence" value="ECO:0007669"/>
    <property type="project" value="UniProtKB-KW"/>
</dbReference>
<keyword evidence="2" id="KW-0175">Coiled coil</keyword>
<dbReference type="InterPro" id="IPR007109">
    <property type="entry name" value="Brix"/>
</dbReference>
<protein>
    <recommendedName>
        <fullName evidence="1">U3 small nucleolar ribonucleoprotein protein IMP4</fullName>
    </recommendedName>
</protein>
<gene>
    <name evidence="4" type="primary">Imp4</name>
    <name evidence="4" type="ORF">TCON_0365</name>
</gene>
<reference evidence="4 5" key="1">
    <citation type="submission" date="2019-01" db="EMBL/GenBank/DDBJ databases">
        <title>Genomes sequencing and comparative genomics of infectious freshwater microsporidia, Cucumispora dikerogammari and Thelohania contejeani.</title>
        <authorList>
            <person name="Cormier A."/>
            <person name="Giraud I."/>
            <person name="Wattier R."/>
            <person name="Teixeira M."/>
            <person name="Grandjean F."/>
            <person name="Rigaud T."/>
            <person name="Cordaux R."/>
        </authorList>
    </citation>
    <scope>NUCLEOTIDE SEQUENCE [LARGE SCALE GENOMIC DNA]</scope>
    <source>
        <strain evidence="4">T1</strain>
        <tissue evidence="4">Spores</tissue>
    </source>
</reference>
<evidence type="ECO:0000259" key="3">
    <source>
        <dbReference type="PROSITE" id="PS50833"/>
    </source>
</evidence>
<comment type="caution">
    <text evidence="4">The sequence shown here is derived from an EMBL/GenBank/DDBJ whole genome shotgun (WGS) entry which is preliminary data.</text>
</comment>
<keyword evidence="5" id="KW-1185">Reference proteome</keyword>